<accession>A0A1G7D2I9</accession>
<name>A0A1G7D2I9_9FLAO</name>
<proteinExistence type="predicted"/>
<dbReference type="RefSeq" id="WP_024481895.1">
    <property type="nucleotide sequence ID" value="NZ_CANLMK010000001.1"/>
</dbReference>
<dbReference type="Proteomes" id="UP000182114">
    <property type="component" value="Unassembled WGS sequence"/>
</dbReference>
<dbReference type="GeneID" id="78060573"/>
<keyword evidence="2" id="KW-1185">Reference proteome</keyword>
<dbReference type="AlphaFoldDB" id="A0A1G7D2I9"/>
<reference evidence="2" key="1">
    <citation type="submission" date="2016-10" db="EMBL/GenBank/DDBJ databases">
        <authorList>
            <person name="Varghese N."/>
            <person name="Submissions S."/>
        </authorList>
    </citation>
    <scope>NUCLEOTIDE SEQUENCE [LARGE SCALE GENOMIC DNA]</scope>
    <source>
        <strain evidence="2">DSM 24729</strain>
    </source>
</reference>
<gene>
    <name evidence="1" type="ORF">SAMN04487992_101255</name>
</gene>
<dbReference type="EMBL" id="FNBD01000001">
    <property type="protein sequence ID" value="SDE44935.1"/>
    <property type="molecule type" value="Genomic_DNA"/>
</dbReference>
<sequence>MNKIIKIILIALSVIGLVLWVMLARESEVTVGNGSMNFMFIITFILLAIAVFASLFFGLKNVFSSPEGLKRTLIGVGGLIVVAILSYVFASGTDVSIEAMEKKTGILTDESTIKTIGTFLNMFFILTIIAVGSMVLPGVKKMFNK</sequence>
<dbReference type="eggNOG" id="ENOG5031IIU">
    <property type="taxonomic scope" value="Bacteria"/>
</dbReference>
<protein>
    <submittedName>
        <fullName evidence="1">Uncharacterized protein</fullName>
    </submittedName>
</protein>
<evidence type="ECO:0000313" key="1">
    <source>
        <dbReference type="EMBL" id="SDE44935.1"/>
    </source>
</evidence>
<organism evidence="1 2">
    <name type="scientific">Cellulophaga baltica</name>
    <dbReference type="NCBI Taxonomy" id="76594"/>
    <lineage>
        <taxon>Bacteria</taxon>
        <taxon>Pseudomonadati</taxon>
        <taxon>Bacteroidota</taxon>
        <taxon>Flavobacteriia</taxon>
        <taxon>Flavobacteriales</taxon>
        <taxon>Flavobacteriaceae</taxon>
        <taxon>Cellulophaga</taxon>
    </lineage>
</organism>
<evidence type="ECO:0000313" key="2">
    <source>
        <dbReference type="Proteomes" id="UP000182114"/>
    </source>
</evidence>